<dbReference type="AlphaFoldDB" id="A0A212RMU8"/>
<dbReference type="GO" id="GO:0043571">
    <property type="term" value="P:maintenance of CRISPR repeat elements"/>
    <property type="evidence" value="ECO:0007669"/>
    <property type="project" value="InterPro"/>
</dbReference>
<sequence length="248" mass="28100">MERILVVMVRAPVVSFRRPMDHNYQRTLPMPPPTTLLGIAGAALGLSDRELWAQDSPMRDLRVSVWIEGETGRAYDMWTVLKIKGGRIAERSPYFRELLFFADYTLLYGGREELLRRLERAFQDPVYALSLGREDELMLIEDIRWGEAAPGEPRFRGTVLPVDLRQTPGARPILTPGASFEPPVVETLPLRFRVDTKGIRHPESSIPLTFLPLSLELEVPGMPALQWEGRNFTWLNSSPSPTSRSSST</sequence>
<reference evidence="3" key="1">
    <citation type="submission" date="2017-06" db="EMBL/GenBank/DDBJ databases">
        <authorList>
            <person name="Varghese N."/>
            <person name="Submissions S."/>
        </authorList>
    </citation>
    <scope>NUCLEOTIDE SEQUENCE [LARGE SCALE GENOMIC DNA]</scope>
    <source>
        <strain evidence="3">JAD2</strain>
    </source>
</reference>
<dbReference type="InterPro" id="IPR021124">
    <property type="entry name" value="CRISPR-assoc_prot_Cas5"/>
</dbReference>
<name>A0A212RMU8_9CHLR</name>
<evidence type="ECO:0000313" key="2">
    <source>
        <dbReference type="EMBL" id="SNB73786.1"/>
    </source>
</evidence>
<dbReference type="GO" id="GO:0051607">
    <property type="term" value="P:defense response to virus"/>
    <property type="evidence" value="ECO:0007669"/>
    <property type="project" value="UniProtKB-KW"/>
</dbReference>
<dbReference type="CDD" id="cd09693">
    <property type="entry name" value="Cas5_I"/>
    <property type="match status" value="1"/>
</dbReference>
<evidence type="ECO:0000313" key="3">
    <source>
        <dbReference type="Proteomes" id="UP000197025"/>
    </source>
</evidence>
<keyword evidence="1" id="KW-0051">Antiviral defense</keyword>
<dbReference type="Pfam" id="PF09704">
    <property type="entry name" value="Cas_Cas5d"/>
    <property type="match status" value="1"/>
</dbReference>
<dbReference type="InParanoid" id="A0A212RMU8"/>
<accession>A0A212RMU8</accession>
<dbReference type="OrthoDB" id="1805474at2"/>
<evidence type="ECO:0000256" key="1">
    <source>
        <dbReference type="ARBA" id="ARBA00023118"/>
    </source>
</evidence>
<dbReference type="RefSeq" id="WP_088572222.1">
    <property type="nucleotide sequence ID" value="NZ_FYEK01000071.1"/>
</dbReference>
<dbReference type="EMBL" id="FYEK01000071">
    <property type="protein sequence ID" value="SNB73786.1"/>
    <property type="molecule type" value="Genomic_DNA"/>
</dbReference>
<gene>
    <name evidence="2" type="ORF">SAMN02746019_00019730</name>
</gene>
<protein>
    <submittedName>
        <fullName evidence="2">CRISPR-associated protein, Cas5 family</fullName>
    </submittedName>
</protein>
<dbReference type="Gene3D" id="3.30.70.2660">
    <property type="match status" value="1"/>
</dbReference>
<dbReference type="InterPro" id="IPR013422">
    <property type="entry name" value="CRISPR-assoc_prot_Cas5_N"/>
</dbReference>
<dbReference type="Proteomes" id="UP000197025">
    <property type="component" value="Unassembled WGS sequence"/>
</dbReference>
<proteinExistence type="predicted"/>
<dbReference type="NCBIfam" id="TIGR02593">
    <property type="entry name" value="CRISPR_cas5"/>
    <property type="match status" value="1"/>
</dbReference>
<organism evidence="2 3">
    <name type="scientific">Thermoflexus hugenholtzii JAD2</name>
    <dbReference type="NCBI Taxonomy" id="877466"/>
    <lineage>
        <taxon>Bacteria</taxon>
        <taxon>Bacillati</taxon>
        <taxon>Chloroflexota</taxon>
        <taxon>Thermoflexia</taxon>
        <taxon>Thermoflexales</taxon>
        <taxon>Thermoflexaceae</taxon>
        <taxon>Thermoflexus</taxon>
    </lineage>
</organism>
<keyword evidence="3" id="KW-1185">Reference proteome</keyword>